<keyword evidence="3" id="KW-1185">Reference proteome</keyword>
<accession>A0ABV5VNN6</accession>
<sequence length="155" mass="16824">MTTTPADPEGQEATLELLNSELASRLTRQSDSLAKIDTKAVFLIGFAATAAQFLATHKHEPVLTYLAFVAYALALAAGMQTFRVADHQDLEARPLLDTHAGLPKGQALAALTAARVVIFERNQERERQKAKCWAISLWSLVIGLVLSTAALVMHD</sequence>
<feature type="transmembrane region" description="Helical" evidence="1">
    <location>
        <begin position="102"/>
        <end position="120"/>
    </location>
</feature>
<gene>
    <name evidence="2" type="ORF">ACFFRO_30095</name>
</gene>
<feature type="transmembrane region" description="Helical" evidence="1">
    <location>
        <begin position="132"/>
        <end position="153"/>
    </location>
</feature>
<comment type="caution">
    <text evidence="2">The sequence shown here is derived from an EMBL/GenBank/DDBJ whole genome shotgun (WGS) entry which is preliminary data.</text>
</comment>
<evidence type="ECO:0000256" key="1">
    <source>
        <dbReference type="SAM" id="Phobius"/>
    </source>
</evidence>
<evidence type="ECO:0000313" key="2">
    <source>
        <dbReference type="EMBL" id="MFB9739317.1"/>
    </source>
</evidence>
<organism evidence="2 3">
    <name type="scientific">Streptomyces thermocoprophilus</name>
    <dbReference type="NCBI Taxonomy" id="78356"/>
    <lineage>
        <taxon>Bacteria</taxon>
        <taxon>Bacillati</taxon>
        <taxon>Actinomycetota</taxon>
        <taxon>Actinomycetes</taxon>
        <taxon>Kitasatosporales</taxon>
        <taxon>Streptomycetaceae</taxon>
        <taxon>Streptomyces</taxon>
    </lineage>
</organism>
<reference evidence="2 3" key="1">
    <citation type="submission" date="2024-09" db="EMBL/GenBank/DDBJ databases">
        <authorList>
            <person name="Sun Q."/>
            <person name="Mori K."/>
        </authorList>
    </citation>
    <scope>NUCLEOTIDE SEQUENCE [LARGE SCALE GENOMIC DNA]</scope>
    <source>
        <strain evidence="2 3">JCM 10918</strain>
    </source>
</reference>
<protein>
    <recommendedName>
        <fullName evidence="4">Integral membrane protein</fullName>
    </recommendedName>
</protein>
<feature type="transmembrane region" description="Helical" evidence="1">
    <location>
        <begin position="62"/>
        <end position="82"/>
    </location>
</feature>
<keyword evidence="1" id="KW-0812">Transmembrane</keyword>
<dbReference type="EMBL" id="JBHMAR010000087">
    <property type="protein sequence ID" value="MFB9739317.1"/>
    <property type="molecule type" value="Genomic_DNA"/>
</dbReference>
<name>A0ABV5VNN6_9ACTN</name>
<keyword evidence="1" id="KW-0472">Membrane</keyword>
<proteinExistence type="predicted"/>
<dbReference type="RefSeq" id="WP_385860348.1">
    <property type="nucleotide sequence ID" value="NZ_JBHMAR010000087.1"/>
</dbReference>
<dbReference type="Proteomes" id="UP001589703">
    <property type="component" value="Unassembled WGS sequence"/>
</dbReference>
<evidence type="ECO:0000313" key="3">
    <source>
        <dbReference type="Proteomes" id="UP001589703"/>
    </source>
</evidence>
<evidence type="ECO:0008006" key="4">
    <source>
        <dbReference type="Google" id="ProtNLM"/>
    </source>
</evidence>
<keyword evidence="1" id="KW-1133">Transmembrane helix</keyword>